<dbReference type="PANTHER" id="PTHR30600:SF10">
    <property type="entry name" value="BLL6722 PROTEIN"/>
    <property type="match status" value="1"/>
</dbReference>
<evidence type="ECO:0000256" key="1">
    <source>
        <dbReference type="ARBA" id="ARBA00004418"/>
    </source>
</evidence>
<protein>
    <submittedName>
        <fullName evidence="11">Cytochrome-c peroxidase</fullName>
    </submittedName>
</protein>
<dbReference type="GO" id="GO:0020037">
    <property type="term" value="F:heme binding"/>
    <property type="evidence" value="ECO:0007669"/>
    <property type="project" value="InterPro"/>
</dbReference>
<dbReference type="Gene3D" id="1.10.760.10">
    <property type="entry name" value="Cytochrome c-like domain"/>
    <property type="match status" value="2"/>
</dbReference>
<reference evidence="11 12" key="1">
    <citation type="submission" date="2017-11" db="EMBL/GenBank/DDBJ databases">
        <authorList>
            <person name="Duchaud E."/>
        </authorList>
    </citation>
    <scope>NUCLEOTIDE SEQUENCE [LARGE SCALE GENOMIC DNA]</scope>
    <source>
        <strain evidence="11 12">TNO010</strain>
    </source>
</reference>
<comment type="subcellular location">
    <subcellularLocation>
        <location evidence="1">Periplasm</location>
    </subcellularLocation>
</comment>
<dbReference type="Pfam" id="PF03150">
    <property type="entry name" value="CCP_MauG"/>
    <property type="match status" value="1"/>
</dbReference>
<sequence length="344" mass="39054">MKKTLFFFSFLLMLSCKEAEAPYVKIPLVFEKPANFPDLAYNLEANPPTEKGFELGKKLFYEGKLSSDGTISCGFCHLQANAFTHHGHQFSHGIDDQQGVRNTPPIQNAAFLKQFMADGATDNLNRFSILPITNPVEMNETIGGVLDKLKADNEYQKLFEQAFDDGEINMSNMLKALSQFMMMLVSSNSKYDKYVRNEEGGNFTAQEKQGLASFKEKCASCHQTDLFTDDSFRNNGLAEHPILKDLGRAKVTLDEKDNFKFKVPSLRNIALTKPYMHDGRFYTLKRVLDFYSNDVQNTPNLDPILKHSDGRLGIALSEEEKENILVFLNTLTDLEFITDERFSE</sequence>
<keyword evidence="5" id="KW-0574">Periplasm</keyword>
<dbReference type="InterPro" id="IPR009056">
    <property type="entry name" value="Cyt_c-like_dom"/>
</dbReference>
<dbReference type="GO" id="GO:0009055">
    <property type="term" value="F:electron transfer activity"/>
    <property type="evidence" value="ECO:0007669"/>
    <property type="project" value="InterPro"/>
</dbReference>
<dbReference type="EMBL" id="OENE01000003">
    <property type="protein sequence ID" value="SOS58170.1"/>
    <property type="molecule type" value="Genomic_DNA"/>
</dbReference>
<evidence type="ECO:0000313" key="11">
    <source>
        <dbReference type="EMBL" id="SOS58170.1"/>
    </source>
</evidence>
<feature type="binding site" description="axial binding residue" evidence="9">
    <location>
        <position position="77"/>
    </location>
    <ligand>
        <name>heme c</name>
        <dbReference type="ChEBI" id="CHEBI:61717"/>
        <label>1</label>
    </ligand>
    <ligandPart>
        <name>Fe</name>
        <dbReference type="ChEBI" id="CHEBI:18248"/>
    </ligandPart>
</feature>
<dbReference type="InterPro" id="IPR051395">
    <property type="entry name" value="Cytochrome_c_Peroxidase/MauG"/>
</dbReference>
<keyword evidence="11" id="KW-0575">Peroxidase</keyword>
<evidence type="ECO:0000256" key="3">
    <source>
        <dbReference type="ARBA" id="ARBA00022723"/>
    </source>
</evidence>
<dbReference type="InterPro" id="IPR036909">
    <property type="entry name" value="Cyt_c-like_dom_sf"/>
</dbReference>
<dbReference type="AlphaFoldDB" id="A0A2I2LD74"/>
<keyword evidence="2 8" id="KW-0349">Heme</keyword>
<keyword evidence="6" id="KW-0560">Oxidoreductase</keyword>
<evidence type="ECO:0000259" key="10">
    <source>
        <dbReference type="PROSITE" id="PS51007"/>
    </source>
</evidence>
<keyword evidence="3 9" id="KW-0479">Metal-binding</keyword>
<evidence type="ECO:0000256" key="5">
    <source>
        <dbReference type="ARBA" id="ARBA00022764"/>
    </source>
</evidence>
<keyword evidence="7 9" id="KW-0408">Iron</keyword>
<dbReference type="PANTHER" id="PTHR30600">
    <property type="entry name" value="CYTOCHROME C PEROXIDASE-RELATED"/>
    <property type="match status" value="1"/>
</dbReference>
<dbReference type="InterPro" id="IPR004852">
    <property type="entry name" value="Di-haem_cyt_c_peroxidsae"/>
</dbReference>
<evidence type="ECO:0000256" key="7">
    <source>
        <dbReference type="ARBA" id="ARBA00023004"/>
    </source>
</evidence>
<accession>A0A2I2LD74</accession>
<dbReference type="SUPFAM" id="SSF46626">
    <property type="entry name" value="Cytochrome c"/>
    <property type="match status" value="2"/>
</dbReference>
<evidence type="ECO:0000256" key="2">
    <source>
        <dbReference type="ARBA" id="ARBA00022617"/>
    </source>
</evidence>
<gene>
    <name evidence="11" type="ORF">TNO010_110146</name>
</gene>
<dbReference type="InterPro" id="IPR026259">
    <property type="entry name" value="MauG/Cytc_peroxidase"/>
</dbReference>
<dbReference type="RefSeq" id="WP_172504754.1">
    <property type="nucleotide sequence ID" value="NZ_JAFMUH010000001.1"/>
</dbReference>
<proteinExistence type="predicted"/>
<evidence type="ECO:0000256" key="9">
    <source>
        <dbReference type="PIRSR" id="PIRSR000294-2"/>
    </source>
</evidence>
<dbReference type="GeneID" id="86818354"/>
<evidence type="ECO:0000313" key="12">
    <source>
        <dbReference type="Proteomes" id="UP000490060"/>
    </source>
</evidence>
<organism evidence="11 12">
    <name type="scientific">Tenacibaculum finnmarkense genomovar ulcerans</name>
    <dbReference type="NCBI Taxonomy" id="2781388"/>
    <lineage>
        <taxon>Bacteria</taxon>
        <taxon>Pseudomonadati</taxon>
        <taxon>Bacteroidota</taxon>
        <taxon>Flavobacteriia</taxon>
        <taxon>Flavobacteriales</taxon>
        <taxon>Flavobacteriaceae</taxon>
        <taxon>Tenacibaculum</taxon>
        <taxon>Tenacibaculum finnmarkense</taxon>
    </lineage>
</organism>
<dbReference type="GO" id="GO:0046872">
    <property type="term" value="F:metal ion binding"/>
    <property type="evidence" value="ECO:0007669"/>
    <property type="project" value="UniProtKB-KW"/>
</dbReference>
<evidence type="ECO:0000256" key="4">
    <source>
        <dbReference type="ARBA" id="ARBA00022729"/>
    </source>
</evidence>
<feature type="binding site" description="covalent" evidence="8">
    <location>
        <position position="76"/>
    </location>
    <ligand>
        <name>heme c</name>
        <dbReference type="ChEBI" id="CHEBI:61717"/>
        <label>1</label>
    </ligand>
</feature>
<keyword evidence="4" id="KW-0732">Signal</keyword>
<dbReference type="PIRSF" id="PIRSF000294">
    <property type="entry name" value="Cytochrome-c_peroxidase"/>
    <property type="match status" value="1"/>
</dbReference>
<dbReference type="Proteomes" id="UP000490060">
    <property type="component" value="Unassembled WGS sequence"/>
</dbReference>
<evidence type="ECO:0000256" key="8">
    <source>
        <dbReference type="PIRSR" id="PIRSR000294-1"/>
    </source>
</evidence>
<evidence type="ECO:0000256" key="6">
    <source>
        <dbReference type="ARBA" id="ARBA00023002"/>
    </source>
</evidence>
<comment type="PTM">
    <text evidence="8">Binds 2 heme groups per subunit.</text>
</comment>
<feature type="binding site" description="axial binding residue" evidence="9">
    <location>
        <position position="222"/>
    </location>
    <ligand>
        <name>heme c</name>
        <dbReference type="ChEBI" id="CHEBI:61717"/>
        <label>2</label>
    </ligand>
    <ligandPart>
        <name>Fe</name>
        <dbReference type="ChEBI" id="CHEBI:18248"/>
    </ligandPart>
</feature>
<dbReference type="PROSITE" id="PS51007">
    <property type="entry name" value="CYTC"/>
    <property type="match status" value="1"/>
</dbReference>
<feature type="binding site" description="covalent" evidence="8">
    <location>
        <position position="218"/>
    </location>
    <ligand>
        <name>heme c</name>
        <dbReference type="ChEBI" id="CHEBI:61717"/>
        <label>2</label>
    </ligand>
</feature>
<dbReference type="PROSITE" id="PS51257">
    <property type="entry name" value="PROKAR_LIPOPROTEIN"/>
    <property type="match status" value="1"/>
</dbReference>
<comment type="cofactor">
    <cofactor evidence="8">
        <name>heme</name>
        <dbReference type="ChEBI" id="CHEBI:30413"/>
    </cofactor>
    <text evidence="8">Binds 2 heme groups.</text>
</comment>
<feature type="domain" description="Cytochrome c" evidence="10">
    <location>
        <begin position="205"/>
        <end position="332"/>
    </location>
</feature>
<dbReference type="GO" id="GO:0042597">
    <property type="term" value="C:periplasmic space"/>
    <property type="evidence" value="ECO:0007669"/>
    <property type="project" value="UniProtKB-SubCell"/>
</dbReference>
<feature type="binding site" description="covalent" evidence="8">
    <location>
        <position position="73"/>
    </location>
    <ligand>
        <name>heme c</name>
        <dbReference type="ChEBI" id="CHEBI:61717"/>
        <label>1</label>
    </ligand>
</feature>
<feature type="binding site" description="covalent" evidence="8">
    <location>
        <position position="221"/>
    </location>
    <ligand>
        <name>heme c</name>
        <dbReference type="ChEBI" id="CHEBI:61717"/>
        <label>2</label>
    </ligand>
</feature>
<name>A0A2I2LD74_9FLAO</name>
<dbReference type="GO" id="GO:0004130">
    <property type="term" value="F:cytochrome-c peroxidase activity"/>
    <property type="evidence" value="ECO:0007669"/>
    <property type="project" value="TreeGrafter"/>
</dbReference>